<feature type="transmembrane region" description="Helical" evidence="8">
    <location>
        <begin position="95"/>
        <end position="115"/>
    </location>
</feature>
<keyword evidence="11" id="KW-1185">Reference proteome</keyword>
<feature type="domain" description="Phosphatidic acid phosphatase type 2/haloperoxidase" evidence="9">
    <location>
        <begin position="95"/>
        <end position="206"/>
    </location>
</feature>
<evidence type="ECO:0000256" key="2">
    <source>
        <dbReference type="ARBA" id="ARBA00022475"/>
    </source>
</evidence>
<dbReference type="SMART" id="SM00014">
    <property type="entry name" value="acidPPc"/>
    <property type="match status" value="1"/>
</dbReference>
<evidence type="ECO:0000256" key="3">
    <source>
        <dbReference type="ARBA" id="ARBA00022692"/>
    </source>
</evidence>
<reference evidence="10 11" key="1">
    <citation type="submission" date="2018-09" db="EMBL/GenBank/DDBJ databases">
        <authorList>
            <person name="Grouzdev D.S."/>
            <person name="Krutkina M.S."/>
        </authorList>
    </citation>
    <scope>NUCLEOTIDE SEQUENCE [LARGE SCALE GENOMIC DNA]</scope>
    <source>
        <strain evidence="10 11">RmlP001</strain>
    </source>
</reference>
<dbReference type="AlphaFoldDB" id="A0A4V1RI24"/>
<keyword evidence="2" id="KW-1003">Cell membrane</keyword>
<keyword evidence="3 8" id="KW-0812">Transmembrane</keyword>
<dbReference type="PANTHER" id="PTHR14969">
    <property type="entry name" value="SPHINGOSINE-1-PHOSPHATE PHOSPHOHYDROLASE"/>
    <property type="match status" value="1"/>
</dbReference>
<comment type="subcellular location">
    <subcellularLocation>
        <location evidence="1">Cell membrane</location>
        <topology evidence="1">Multi-pass membrane protein</topology>
    </subcellularLocation>
</comment>
<feature type="transmembrane region" description="Helical" evidence="8">
    <location>
        <begin position="168"/>
        <end position="185"/>
    </location>
</feature>
<dbReference type="OrthoDB" id="9780507at2"/>
<dbReference type="RefSeq" id="WP_129221579.1">
    <property type="nucleotide sequence ID" value="NZ_QYBC01000024.1"/>
</dbReference>
<feature type="transmembrane region" description="Helical" evidence="8">
    <location>
        <begin position="191"/>
        <end position="210"/>
    </location>
</feature>
<evidence type="ECO:0000259" key="9">
    <source>
        <dbReference type="SMART" id="SM00014"/>
    </source>
</evidence>
<accession>A0A4V1RI24</accession>
<name>A0A4V1RI24_9HYPH</name>
<feature type="transmembrane region" description="Helical" evidence="8">
    <location>
        <begin position="139"/>
        <end position="161"/>
    </location>
</feature>
<dbReference type="InterPro" id="IPR001011">
    <property type="entry name" value="Acid_Pase_classA_bac"/>
</dbReference>
<keyword evidence="6 8" id="KW-0472">Membrane</keyword>
<dbReference type="InterPro" id="IPR036938">
    <property type="entry name" value="PAP2/HPO_sf"/>
</dbReference>
<dbReference type="GO" id="GO:0005886">
    <property type="term" value="C:plasma membrane"/>
    <property type="evidence" value="ECO:0007669"/>
    <property type="project" value="UniProtKB-SubCell"/>
</dbReference>
<proteinExistence type="predicted"/>
<dbReference type="EMBL" id="QYBC01000024">
    <property type="protein sequence ID" value="RYB02057.1"/>
    <property type="molecule type" value="Genomic_DNA"/>
</dbReference>
<dbReference type="PANTHER" id="PTHR14969:SF62">
    <property type="entry name" value="DECAPRENYLPHOSPHORYL-5-PHOSPHORIBOSE PHOSPHATASE RV3807C-RELATED"/>
    <property type="match status" value="1"/>
</dbReference>
<evidence type="ECO:0000256" key="7">
    <source>
        <dbReference type="SAM" id="MobiDB-lite"/>
    </source>
</evidence>
<evidence type="ECO:0000256" key="6">
    <source>
        <dbReference type="ARBA" id="ARBA00023136"/>
    </source>
</evidence>
<dbReference type="GO" id="GO:0030288">
    <property type="term" value="C:outer membrane-bounded periplasmic space"/>
    <property type="evidence" value="ECO:0007669"/>
    <property type="project" value="InterPro"/>
</dbReference>
<protein>
    <submittedName>
        <fullName evidence="10">Phosphatase PAP2 family protein</fullName>
    </submittedName>
</protein>
<evidence type="ECO:0000313" key="10">
    <source>
        <dbReference type="EMBL" id="RYB02057.1"/>
    </source>
</evidence>
<dbReference type="SUPFAM" id="SSF48317">
    <property type="entry name" value="Acid phosphatase/Vanadium-dependent haloperoxidase"/>
    <property type="match status" value="1"/>
</dbReference>
<dbReference type="GO" id="GO:0003993">
    <property type="term" value="F:acid phosphatase activity"/>
    <property type="evidence" value="ECO:0007669"/>
    <property type="project" value="InterPro"/>
</dbReference>
<dbReference type="Gene3D" id="1.20.144.10">
    <property type="entry name" value="Phosphatidic acid phosphatase type 2/haloperoxidase"/>
    <property type="match status" value="1"/>
</dbReference>
<feature type="compositionally biased region" description="Low complexity" evidence="7">
    <location>
        <begin position="233"/>
        <end position="249"/>
    </location>
</feature>
<sequence length="257" mass="26747">MTLPAPIPRARLAAALIAFAFALGAAALGDATLAGDAGRAPPSLVVIGRFVTGFGTSEYMFAFSALIALVAIVAMGRGHRTWHGGSLRLIAERALYFFAVVAVSGILAQVIKHIVGRARPVLLAADGAYHFEFFSIRNALASFPSGHTTSAFAAAVALGYMRPDWRRWLLAGAVAIGVSRVLVGAHYPSDVVGGATLGSVVALAMARSFALRGIAFTARGGRTVMKPLRRGADGAPADAGDLSWRPAAGRSRRRGRP</sequence>
<dbReference type="InterPro" id="IPR000326">
    <property type="entry name" value="PAP2/HPO"/>
</dbReference>
<feature type="transmembrane region" description="Helical" evidence="8">
    <location>
        <begin position="59"/>
        <end position="75"/>
    </location>
</feature>
<comment type="caution">
    <text evidence="10">The sequence shown here is derived from an EMBL/GenBank/DDBJ whole genome shotgun (WGS) entry which is preliminary data.</text>
</comment>
<feature type="region of interest" description="Disordered" evidence="7">
    <location>
        <begin position="227"/>
        <end position="257"/>
    </location>
</feature>
<dbReference type="PRINTS" id="PR00483">
    <property type="entry name" value="BACPHPHTASE"/>
</dbReference>
<evidence type="ECO:0000256" key="1">
    <source>
        <dbReference type="ARBA" id="ARBA00004651"/>
    </source>
</evidence>
<gene>
    <name evidence="10" type="ORF">D3272_23115</name>
</gene>
<dbReference type="Proteomes" id="UP000289411">
    <property type="component" value="Unassembled WGS sequence"/>
</dbReference>
<reference evidence="10 11" key="2">
    <citation type="submission" date="2019-02" db="EMBL/GenBank/DDBJ databases">
        <title>'Lichenibacterium ramalinii' gen. nov. sp. nov., 'Lichenibacterium minor' gen. nov. sp. nov.</title>
        <authorList>
            <person name="Pankratov T."/>
        </authorList>
    </citation>
    <scope>NUCLEOTIDE SEQUENCE [LARGE SCALE GENOMIC DNA]</scope>
    <source>
        <strain evidence="10 11">RmlP001</strain>
    </source>
</reference>
<keyword evidence="4" id="KW-0378">Hydrolase</keyword>
<evidence type="ECO:0000256" key="8">
    <source>
        <dbReference type="SAM" id="Phobius"/>
    </source>
</evidence>
<organism evidence="10 11">
    <name type="scientific">Lichenibacterium ramalinae</name>
    <dbReference type="NCBI Taxonomy" id="2316527"/>
    <lineage>
        <taxon>Bacteria</taxon>
        <taxon>Pseudomonadati</taxon>
        <taxon>Pseudomonadota</taxon>
        <taxon>Alphaproteobacteria</taxon>
        <taxon>Hyphomicrobiales</taxon>
        <taxon>Lichenihabitantaceae</taxon>
        <taxon>Lichenibacterium</taxon>
    </lineage>
</organism>
<keyword evidence="5 8" id="KW-1133">Transmembrane helix</keyword>
<dbReference type="Pfam" id="PF01569">
    <property type="entry name" value="PAP2"/>
    <property type="match status" value="1"/>
</dbReference>
<evidence type="ECO:0000313" key="11">
    <source>
        <dbReference type="Proteomes" id="UP000289411"/>
    </source>
</evidence>
<evidence type="ECO:0000256" key="5">
    <source>
        <dbReference type="ARBA" id="ARBA00022989"/>
    </source>
</evidence>
<evidence type="ECO:0000256" key="4">
    <source>
        <dbReference type="ARBA" id="ARBA00022801"/>
    </source>
</evidence>